<comment type="caution">
    <text evidence="8">The sequence shown here is derived from an EMBL/GenBank/DDBJ whole genome shotgun (WGS) entry which is preliminary data.</text>
</comment>
<keyword evidence="2 7" id="KW-0813">Transport</keyword>
<evidence type="ECO:0000256" key="1">
    <source>
        <dbReference type="ARBA" id="ARBA00004370"/>
    </source>
</evidence>
<keyword evidence="6 7" id="KW-0066">ATP synthesis</keyword>
<dbReference type="InterPro" id="IPR000711">
    <property type="entry name" value="ATPase_OSCP/dsu"/>
</dbReference>
<name>A0AAE3AR63_9FIRM</name>
<keyword evidence="7" id="KW-0139">CF(1)</keyword>
<organism evidence="8 9">
    <name type="scientific">Brotaphodocola catenula</name>
    <dbReference type="NCBI Taxonomy" id="2885361"/>
    <lineage>
        <taxon>Bacteria</taxon>
        <taxon>Bacillati</taxon>
        <taxon>Bacillota</taxon>
        <taxon>Clostridia</taxon>
        <taxon>Lachnospirales</taxon>
        <taxon>Lachnospiraceae</taxon>
        <taxon>Brotaphodocola</taxon>
    </lineage>
</organism>
<evidence type="ECO:0000256" key="3">
    <source>
        <dbReference type="ARBA" id="ARBA00022781"/>
    </source>
</evidence>
<keyword evidence="4 7" id="KW-0406">Ion transport</keyword>
<dbReference type="Pfam" id="PF00213">
    <property type="entry name" value="OSCP"/>
    <property type="match status" value="1"/>
</dbReference>
<evidence type="ECO:0000256" key="5">
    <source>
        <dbReference type="ARBA" id="ARBA00023136"/>
    </source>
</evidence>
<keyword evidence="7" id="KW-1003">Cell membrane</keyword>
<dbReference type="SUPFAM" id="SSF47928">
    <property type="entry name" value="N-terminal domain of the delta subunit of the F1F0-ATP synthase"/>
    <property type="match status" value="1"/>
</dbReference>
<evidence type="ECO:0000256" key="4">
    <source>
        <dbReference type="ARBA" id="ARBA00023065"/>
    </source>
</evidence>
<evidence type="ECO:0000313" key="8">
    <source>
        <dbReference type="EMBL" id="MCC2164213.1"/>
    </source>
</evidence>
<dbReference type="HAMAP" id="MF_01416">
    <property type="entry name" value="ATP_synth_delta_bact"/>
    <property type="match status" value="1"/>
</dbReference>
<evidence type="ECO:0000256" key="6">
    <source>
        <dbReference type="ARBA" id="ARBA00023310"/>
    </source>
</evidence>
<comment type="subcellular location">
    <subcellularLocation>
        <location evidence="7">Cell membrane</location>
        <topology evidence="7">Peripheral membrane protein</topology>
    </subcellularLocation>
    <subcellularLocation>
        <location evidence="1">Membrane</location>
    </subcellularLocation>
</comment>
<dbReference type="GO" id="GO:0045259">
    <property type="term" value="C:proton-transporting ATP synthase complex"/>
    <property type="evidence" value="ECO:0007669"/>
    <property type="project" value="UniProtKB-KW"/>
</dbReference>
<dbReference type="NCBIfam" id="TIGR01145">
    <property type="entry name" value="ATP_synt_delta"/>
    <property type="match status" value="1"/>
</dbReference>
<comment type="function">
    <text evidence="7">F(1)F(0) ATP synthase produces ATP from ADP in the presence of a proton or sodium gradient. F-type ATPases consist of two structural domains, F(1) containing the extramembraneous catalytic core and F(0) containing the membrane proton channel, linked together by a central stalk and a peripheral stalk. During catalysis, ATP synthesis in the catalytic domain of F(1) is coupled via a rotary mechanism of the central stalk subunits to proton translocation.</text>
</comment>
<comment type="function">
    <text evidence="7">This protein is part of the stalk that links CF(0) to CF(1). It either transmits conformational changes from CF(0) to CF(1) or is implicated in proton conduction.</text>
</comment>
<dbReference type="PANTHER" id="PTHR11910">
    <property type="entry name" value="ATP SYNTHASE DELTA CHAIN"/>
    <property type="match status" value="1"/>
</dbReference>
<dbReference type="PRINTS" id="PR00125">
    <property type="entry name" value="ATPASEDELTA"/>
</dbReference>
<protein>
    <recommendedName>
        <fullName evidence="7">ATP synthase subunit delta</fullName>
    </recommendedName>
    <alternativeName>
        <fullName evidence="7">ATP synthase F(1) sector subunit delta</fullName>
    </alternativeName>
    <alternativeName>
        <fullName evidence="7">F-type ATPase subunit delta</fullName>
        <shortName evidence="7">F-ATPase subunit delta</shortName>
    </alternativeName>
</protein>
<proteinExistence type="inferred from homology"/>
<comment type="similarity">
    <text evidence="7">Belongs to the ATPase delta chain family.</text>
</comment>
<evidence type="ECO:0000256" key="7">
    <source>
        <dbReference type="HAMAP-Rule" id="MF_01416"/>
    </source>
</evidence>
<dbReference type="Proteomes" id="UP001198962">
    <property type="component" value="Unassembled WGS sequence"/>
</dbReference>
<keyword evidence="3 7" id="KW-0375">Hydrogen ion transport</keyword>
<dbReference type="GO" id="GO:0005886">
    <property type="term" value="C:plasma membrane"/>
    <property type="evidence" value="ECO:0007669"/>
    <property type="project" value="UniProtKB-SubCell"/>
</dbReference>
<evidence type="ECO:0000256" key="2">
    <source>
        <dbReference type="ARBA" id="ARBA00022448"/>
    </source>
</evidence>
<dbReference type="RefSeq" id="WP_308450911.1">
    <property type="nucleotide sequence ID" value="NZ_JAJEPU010000010.1"/>
</dbReference>
<dbReference type="GO" id="GO:0046933">
    <property type="term" value="F:proton-transporting ATP synthase activity, rotational mechanism"/>
    <property type="evidence" value="ECO:0007669"/>
    <property type="project" value="UniProtKB-UniRule"/>
</dbReference>
<dbReference type="InterPro" id="IPR026015">
    <property type="entry name" value="ATP_synth_OSCP/delta_N_sf"/>
</dbReference>
<dbReference type="EMBL" id="JAJEPU010000010">
    <property type="protein sequence ID" value="MCC2164213.1"/>
    <property type="molecule type" value="Genomic_DNA"/>
</dbReference>
<accession>A0AAE3AR63</accession>
<evidence type="ECO:0000313" key="9">
    <source>
        <dbReference type="Proteomes" id="UP001198962"/>
    </source>
</evidence>
<dbReference type="Gene3D" id="1.10.520.20">
    <property type="entry name" value="N-terminal domain of the delta subunit of the F1F0-ATP synthase"/>
    <property type="match status" value="1"/>
</dbReference>
<keyword evidence="9" id="KW-1185">Reference proteome</keyword>
<reference evidence="8" key="1">
    <citation type="submission" date="2021-10" db="EMBL/GenBank/DDBJ databases">
        <title>Anaerobic single-cell dispensing facilitates the cultivation of human gut bacteria.</title>
        <authorList>
            <person name="Afrizal A."/>
        </authorList>
    </citation>
    <scope>NUCLEOTIDE SEQUENCE</scope>
    <source>
        <strain evidence="8">CLA-AA-H274</strain>
    </source>
</reference>
<gene>
    <name evidence="7 8" type="primary">atpH</name>
    <name evidence="8" type="ORF">LKD32_04815</name>
</gene>
<dbReference type="AlphaFoldDB" id="A0AAE3AR63"/>
<keyword evidence="5 7" id="KW-0472">Membrane</keyword>
<sequence length="177" mass="20062">MMDTGRLYGDSLYDLAAEEKLTETLMGQVEMVAEVLKENPEYLTLLSEPSVAKAERLSLIDEAFGEQVHPYLLNFFKILCSEGIVRSFSGCSREFRRRYNEDHNIAEALIVTAVALKEEQREALKARLEKISGKTVIMKEKQEPQVLGGIRVELEGIALDGTLENRLDNLRKQITEN</sequence>